<feature type="transmembrane region" description="Helical" evidence="5">
    <location>
        <begin position="100"/>
        <end position="119"/>
    </location>
</feature>
<keyword evidence="8" id="KW-1185">Reference proteome</keyword>
<dbReference type="Gene3D" id="1.20.58.370">
    <property type="entry name" value="MalF N-terminal region-like"/>
    <property type="match status" value="1"/>
</dbReference>
<evidence type="ECO:0000256" key="2">
    <source>
        <dbReference type="ARBA" id="ARBA00022692"/>
    </source>
</evidence>
<dbReference type="PANTHER" id="PTHR43759:SF1">
    <property type="entry name" value="GLUCOSE IMPORT SYSTEM PERMEASE PROTEIN GLCT"/>
    <property type="match status" value="1"/>
</dbReference>
<dbReference type="AlphaFoldDB" id="A0A4R6R9C1"/>
<reference evidence="7 8" key="1">
    <citation type="submission" date="2019-03" db="EMBL/GenBank/DDBJ databases">
        <title>Genomic Encyclopedia of Type Strains, Phase IV (KMG-IV): sequencing the most valuable type-strain genomes for metagenomic binning, comparative biology and taxonomic classification.</title>
        <authorList>
            <person name="Goeker M."/>
        </authorList>
    </citation>
    <scope>NUCLEOTIDE SEQUENCE [LARGE SCALE GENOMIC DNA]</scope>
    <source>
        <strain evidence="7 8">DSM 102969</strain>
    </source>
</reference>
<accession>A0A4R6R9C1</accession>
<dbReference type="Pfam" id="PF00528">
    <property type="entry name" value="BPD_transp_1"/>
    <property type="match status" value="1"/>
</dbReference>
<keyword evidence="3 5" id="KW-1133">Transmembrane helix</keyword>
<name>A0A4R6R9C1_9HYPH</name>
<comment type="caution">
    <text evidence="7">The sequence shown here is derived from an EMBL/GenBank/DDBJ whole genome shotgun (WGS) entry which is preliminary data.</text>
</comment>
<dbReference type="PROSITE" id="PS50928">
    <property type="entry name" value="ABC_TM1"/>
    <property type="match status" value="1"/>
</dbReference>
<dbReference type="PANTHER" id="PTHR43759">
    <property type="entry name" value="TREHALOSE TRANSPORT SYSTEM PERMEASE PROTEIN SUGA"/>
    <property type="match status" value="1"/>
</dbReference>
<evidence type="ECO:0000313" key="7">
    <source>
        <dbReference type="EMBL" id="TDP82514.1"/>
    </source>
</evidence>
<protein>
    <submittedName>
        <fullName evidence="7">Carbohydrate ABC transporter membrane protein 1 (CUT1 family)</fullName>
    </submittedName>
</protein>
<feature type="domain" description="ABC transmembrane type-1" evidence="6">
    <location>
        <begin position="94"/>
        <end position="309"/>
    </location>
</feature>
<proteinExistence type="inferred from homology"/>
<evidence type="ECO:0000256" key="5">
    <source>
        <dbReference type="RuleBase" id="RU363032"/>
    </source>
</evidence>
<evidence type="ECO:0000259" key="6">
    <source>
        <dbReference type="PROSITE" id="PS50928"/>
    </source>
</evidence>
<dbReference type="EMBL" id="SNXY01000010">
    <property type="protein sequence ID" value="TDP82514.1"/>
    <property type="molecule type" value="Genomic_DNA"/>
</dbReference>
<dbReference type="InterPro" id="IPR035906">
    <property type="entry name" value="MetI-like_sf"/>
</dbReference>
<feature type="transmembrane region" description="Helical" evidence="5">
    <location>
        <begin position="228"/>
        <end position="250"/>
    </location>
</feature>
<dbReference type="GO" id="GO:0005886">
    <property type="term" value="C:plasma membrane"/>
    <property type="evidence" value="ECO:0007669"/>
    <property type="project" value="UniProtKB-SubCell"/>
</dbReference>
<evidence type="ECO:0000313" key="8">
    <source>
        <dbReference type="Proteomes" id="UP000294547"/>
    </source>
</evidence>
<dbReference type="Gene3D" id="1.10.3720.10">
    <property type="entry name" value="MetI-like"/>
    <property type="match status" value="1"/>
</dbReference>
<keyword evidence="4 5" id="KW-0472">Membrane</keyword>
<dbReference type="SUPFAM" id="SSF160964">
    <property type="entry name" value="MalF N-terminal region-like"/>
    <property type="match status" value="1"/>
</dbReference>
<sequence>MSDTPVSRLATRAAAATPQPIARKVRGLSDRAIAWLFIAPTIVLLLAINIFPLIWTIRLSFTNYRANRPNAAVENVGIENYARILGDEDVWIAMQATAQFVFWTILLQTVIGFALAWLVDRKFRGHAFWTTIILIPMMLSPAVVGNFWRFLYQPQIGLFNYIVSFFTGADPSSFEMLGSVELAPWAIVIVDTWMWAPYVMLICLAGLRSIPDYIYEAAEVDRASPWRQFWTITVPMAAPFIMLAVLFRGIENFKMFDMVNLLTGGGPGSTTEVASITLKREAFEKWRTGFSSAFAIILFVAVFGLANIYVKALNRVKSR</sequence>
<comment type="subcellular location">
    <subcellularLocation>
        <location evidence="1 5">Cell membrane</location>
        <topology evidence="1 5">Multi-pass membrane protein</topology>
    </subcellularLocation>
</comment>
<dbReference type="InterPro" id="IPR035277">
    <property type="entry name" value="MalF_N"/>
</dbReference>
<dbReference type="SUPFAM" id="SSF161098">
    <property type="entry name" value="MetI-like"/>
    <property type="match status" value="1"/>
</dbReference>
<dbReference type="CDD" id="cd06261">
    <property type="entry name" value="TM_PBP2"/>
    <property type="match status" value="1"/>
</dbReference>
<dbReference type="GO" id="GO:0055085">
    <property type="term" value="P:transmembrane transport"/>
    <property type="evidence" value="ECO:0007669"/>
    <property type="project" value="InterPro"/>
</dbReference>
<dbReference type="InterPro" id="IPR052730">
    <property type="entry name" value="Sugar_ABC_transporter"/>
</dbReference>
<dbReference type="InterPro" id="IPR000515">
    <property type="entry name" value="MetI-like"/>
</dbReference>
<organism evidence="7 8">
    <name type="scientific">Oharaeibacter diazotrophicus</name>
    <dbReference type="NCBI Taxonomy" id="1920512"/>
    <lineage>
        <taxon>Bacteria</taxon>
        <taxon>Pseudomonadati</taxon>
        <taxon>Pseudomonadota</taxon>
        <taxon>Alphaproteobacteria</taxon>
        <taxon>Hyphomicrobiales</taxon>
        <taxon>Pleomorphomonadaceae</taxon>
        <taxon>Oharaeibacter</taxon>
    </lineage>
</organism>
<feature type="transmembrane region" description="Helical" evidence="5">
    <location>
        <begin position="33"/>
        <end position="55"/>
    </location>
</feature>
<evidence type="ECO:0000256" key="3">
    <source>
        <dbReference type="ARBA" id="ARBA00022989"/>
    </source>
</evidence>
<feature type="transmembrane region" description="Helical" evidence="5">
    <location>
        <begin position="182"/>
        <end position="207"/>
    </location>
</feature>
<keyword evidence="2 5" id="KW-0812">Transmembrane</keyword>
<feature type="transmembrane region" description="Helical" evidence="5">
    <location>
        <begin position="290"/>
        <end position="310"/>
    </location>
</feature>
<dbReference type="OrthoDB" id="9801818at2"/>
<dbReference type="RefSeq" id="WP_126539208.1">
    <property type="nucleotide sequence ID" value="NZ_BSPM01000007.1"/>
</dbReference>
<evidence type="ECO:0000256" key="1">
    <source>
        <dbReference type="ARBA" id="ARBA00004651"/>
    </source>
</evidence>
<feature type="transmembrane region" description="Helical" evidence="5">
    <location>
        <begin position="126"/>
        <end position="148"/>
    </location>
</feature>
<gene>
    <name evidence="7" type="ORF">EDD54_3783</name>
</gene>
<dbReference type="Proteomes" id="UP000294547">
    <property type="component" value="Unassembled WGS sequence"/>
</dbReference>
<comment type="similarity">
    <text evidence="5">Belongs to the binding-protein-dependent transport system permease family.</text>
</comment>
<evidence type="ECO:0000256" key="4">
    <source>
        <dbReference type="ARBA" id="ARBA00023136"/>
    </source>
</evidence>
<keyword evidence="5" id="KW-0813">Transport</keyword>